<dbReference type="EMBL" id="JARBHB010000012">
    <property type="protein sequence ID" value="KAJ8871332.1"/>
    <property type="molecule type" value="Genomic_DNA"/>
</dbReference>
<comment type="caution">
    <text evidence="2">The sequence shown here is derived from an EMBL/GenBank/DDBJ whole genome shotgun (WGS) entry which is preliminary data.</text>
</comment>
<name>A0ABQ9GH41_9NEOP</name>
<gene>
    <name evidence="2" type="ORF">PR048_027649</name>
</gene>
<evidence type="ECO:0000313" key="2">
    <source>
        <dbReference type="EMBL" id="KAJ8871332.1"/>
    </source>
</evidence>
<dbReference type="Proteomes" id="UP001159363">
    <property type="component" value="Chromosome 11"/>
</dbReference>
<feature type="region of interest" description="Disordered" evidence="1">
    <location>
        <begin position="110"/>
        <end position="131"/>
    </location>
</feature>
<evidence type="ECO:0000313" key="3">
    <source>
        <dbReference type="Proteomes" id="UP001159363"/>
    </source>
</evidence>
<organism evidence="2 3">
    <name type="scientific">Dryococelus australis</name>
    <dbReference type="NCBI Taxonomy" id="614101"/>
    <lineage>
        <taxon>Eukaryota</taxon>
        <taxon>Metazoa</taxon>
        <taxon>Ecdysozoa</taxon>
        <taxon>Arthropoda</taxon>
        <taxon>Hexapoda</taxon>
        <taxon>Insecta</taxon>
        <taxon>Pterygota</taxon>
        <taxon>Neoptera</taxon>
        <taxon>Polyneoptera</taxon>
        <taxon>Phasmatodea</taxon>
        <taxon>Verophasmatodea</taxon>
        <taxon>Anareolatae</taxon>
        <taxon>Phasmatidae</taxon>
        <taxon>Eurycanthinae</taxon>
        <taxon>Dryococelus</taxon>
    </lineage>
</organism>
<sequence>MNQSQWSCSEQKTRPAFLIPFGLATTRADIVIRNWLVRFLYVLPFAQFHGLMSRDSSEKETTVTYKPYIIKLLQAVHSQQPNIAVCLVTLLMRQPRLNMKFVANMEQRRNEGAGETGEPRENPPANGIVRNDSHLRKSDVAQPGIEPGSPWWEASVLIAQPPWKKLGIFVMSAALEAAPDRITSKKVRVAQESRVMWTPPKATRPRRERSYVCQH</sequence>
<evidence type="ECO:0000256" key="1">
    <source>
        <dbReference type="SAM" id="MobiDB-lite"/>
    </source>
</evidence>
<proteinExistence type="predicted"/>
<feature type="compositionally biased region" description="Basic and acidic residues" evidence="1">
    <location>
        <begin position="110"/>
        <end position="121"/>
    </location>
</feature>
<protein>
    <submittedName>
        <fullName evidence="2">Uncharacterized protein</fullName>
    </submittedName>
</protein>
<reference evidence="2 3" key="1">
    <citation type="submission" date="2023-02" db="EMBL/GenBank/DDBJ databases">
        <title>LHISI_Scaffold_Assembly.</title>
        <authorList>
            <person name="Stuart O.P."/>
            <person name="Cleave R."/>
            <person name="Magrath M.J.L."/>
            <person name="Mikheyev A.S."/>
        </authorList>
    </citation>
    <scope>NUCLEOTIDE SEQUENCE [LARGE SCALE GENOMIC DNA]</scope>
    <source>
        <strain evidence="2">Daus_M_001</strain>
        <tissue evidence="2">Leg muscle</tissue>
    </source>
</reference>
<accession>A0ABQ9GH41</accession>
<keyword evidence="3" id="KW-1185">Reference proteome</keyword>